<feature type="transmembrane region" description="Helical" evidence="10">
    <location>
        <begin position="224"/>
        <end position="245"/>
    </location>
</feature>
<feature type="transmembrane region" description="Helical" evidence="10">
    <location>
        <begin position="124"/>
        <end position="147"/>
    </location>
</feature>
<feature type="transmembrane region" description="Helical" evidence="10">
    <location>
        <begin position="15"/>
        <end position="36"/>
    </location>
</feature>
<keyword evidence="7 10" id="KW-0472">Membrane</keyword>
<evidence type="ECO:0000256" key="8">
    <source>
        <dbReference type="ARBA" id="ARBA00044793"/>
    </source>
</evidence>
<comment type="caution">
    <text evidence="10">Lacks conserved residue(s) required for the propagation of feature annotation.</text>
</comment>
<dbReference type="EMBL" id="KN881870">
    <property type="protein sequence ID" value="KIY48007.1"/>
    <property type="molecule type" value="Genomic_DNA"/>
</dbReference>
<keyword evidence="12" id="KW-1185">Reference proteome</keyword>
<dbReference type="InterPro" id="IPR007594">
    <property type="entry name" value="RFT1"/>
</dbReference>
<evidence type="ECO:0000256" key="4">
    <source>
        <dbReference type="ARBA" id="ARBA00022692"/>
    </source>
</evidence>
<dbReference type="PANTHER" id="PTHR13117">
    <property type="entry name" value="ENDOPLASMIC RETICULUM MULTISPAN TRANSMEMBRANE PROTEIN-RELATED"/>
    <property type="match status" value="1"/>
</dbReference>
<comment type="function">
    <text evidence="9 10">Intramembrane glycolipid transporter that operates in the biosynthetic pathway of dolichol-linked oligosaccharides, the glycan precursors employed in protein asparagine (N)-glycosylation. The sequential addition of sugars to dolichol pyrophosphate produces dolichol-linked oligosaccharides containing fourteen sugars, including two GlcNAcs, nine mannoses and three glucoses. Once assembled, the oligosaccharide is transferred from the lipid to nascent proteins by oligosaccharyltransferases. The assembly of dolichol-linked oligosaccharides begins on the cytosolic side of the endoplasmic reticulum membrane and finishes in its lumen. RFT1 could mediate the translocation of the cytosolically oriented intermediate DolPP-GlcNAc2Man5, produced by ALG11, into the ER lumen where dolichol-linked oligosaccharides assembly continues. However, the intramembrane lipid transporter activity could not be confirmed in vitro.</text>
</comment>
<evidence type="ECO:0000256" key="7">
    <source>
        <dbReference type="ARBA" id="ARBA00023136"/>
    </source>
</evidence>
<dbReference type="AlphaFoldDB" id="A0A0D7AAH6"/>
<feature type="transmembrane region" description="Helical" evidence="10">
    <location>
        <begin position="199"/>
        <end position="218"/>
    </location>
</feature>
<evidence type="ECO:0000256" key="9">
    <source>
        <dbReference type="ARBA" id="ARBA00045912"/>
    </source>
</evidence>
<dbReference type="Pfam" id="PF04506">
    <property type="entry name" value="Rft-1"/>
    <property type="match status" value="1"/>
</dbReference>
<reference evidence="11 12" key="1">
    <citation type="journal article" date="2015" name="Fungal Genet. Biol.">
        <title>Evolution of novel wood decay mechanisms in Agaricales revealed by the genome sequences of Fistulina hepatica and Cylindrobasidium torrendii.</title>
        <authorList>
            <person name="Floudas D."/>
            <person name="Held B.W."/>
            <person name="Riley R."/>
            <person name="Nagy L.G."/>
            <person name="Koehler G."/>
            <person name="Ransdell A.S."/>
            <person name="Younus H."/>
            <person name="Chow J."/>
            <person name="Chiniquy J."/>
            <person name="Lipzen A."/>
            <person name="Tritt A."/>
            <person name="Sun H."/>
            <person name="Haridas S."/>
            <person name="LaButti K."/>
            <person name="Ohm R.A."/>
            <person name="Kues U."/>
            <person name="Blanchette R.A."/>
            <person name="Grigoriev I.V."/>
            <person name="Minto R.E."/>
            <person name="Hibbett D.S."/>
        </authorList>
    </citation>
    <scope>NUCLEOTIDE SEQUENCE [LARGE SCALE GENOMIC DNA]</scope>
    <source>
        <strain evidence="11 12">ATCC 64428</strain>
    </source>
</reference>
<comment type="pathway">
    <text evidence="2">Protein modification; protein glycosylation.</text>
</comment>
<accession>A0A0D7AAH6</accession>
<protein>
    <recommendedName>
        <fullName evidence="8 10">Man(5)GlcNAc(2)-PP-dolichol translocation protein RFT1</fullName>
    </recommendedName>
</protein>
<sequence>MMAELRTNIRHDGNLALTAFGAGQLSHSCALLLIYISHYDVSLLRPTKSDSSTFLTESDEVILYAFSPLEDQGSYVVAVNYGSLLARIVFQLIEQTLHIYFSKTLSASNPATATHELSNTSKTLLWTQILLSTIFVTFAPPYVPLLLNILFLRQYHHTSICTVLSTWVWYIPSLSVIGGLEAFVSSVVDGAVMNQQSRYMAVISPLYIASALLFYKIAQPEDRSLVYANMINLAAHIIYALHFTWRHYAPASIQVMAVLTAQEKTTIKMRRRVTKRKRGMQQRPHSSALPLDCGTFYRVRRCSVAASMLGERIACR</sequence>
<evidence type="ECO:0000313" key="11">
    <source>
        <dbReference type="EMBL" id="KIY48007.1"/>
    </source>
</evidence>
<evidence type="ECO:0000256" key="3">
    <source>
        <dbReference type="ARBA" id="ARBA00010288"/>
    </source>
</evidence>
<proteinExistence type="inferred from homology"/>
<keyword evidence="10" id="KW-0813">Transport</keyword>
<keyword evidence="6 10" id="KW-1133">Transmembrane helix</keyword>
<dbReference type="PANTHER" id="PTHR13117:SF5">
    <property type="entry name" value="PROTEIN RFT1 HOMOLOG"/>
    <property type="match status" value="1"/>
</dbReference>
<dbReference type="OrthoDB" id="9979195at2759"/>
<dbReference type="GO" id="GO:0034203">
    <property type="term" value="P:glycolipid translocation"/>
    <property type="evidence" value="ECO:0007669"/>
    <property type="project" value="TreeGrafter"/>
</dbReference>
<evidence type="ECO:0000256" key="5">
    <source>
        <dbReference type="ARBA" id="ARBA00022824"/>
    </source>
</evidence>
<evidence type="ECO:0000256" key="6">
    <source>
        <dbReference type="ARBA" id="ARBA00022989"/>
    </source>
</evidence>
<evidence type="ECO:0000313" key="12">
    <source>
        <dbReference type="Proteomes" id="UP000054144"/>
    </source>
</evidence>
<comment type="similarity">
    <text evidence="3 10">Belongs to the RFT1 family.</text>
</comment>
<dbReference type="GO" id="GO:0005789">
    <property type="term" value="C:endoplasmic reticulum membrane"/>
    <property type="evidence" value="ECO:0007669"/>
    <property type="project" value="UniProtKB-SubCell"/>
</dbReference>
<dbReference type="Proteomes" id="UP000054144">
    <property type="component" value="Unassembled WGS sequence"/>
</dbReference>
<comment type="subcellular location">
    <subcellularLocation>
        <location evidence="1 10">Endoplasmic reticulum membrane</location>
        <topology evidence="1 10">Multi-pass membrane protein</topology>
    </subcellularLocation>
</comment>
<keyword evidence="5 10" id="KW-0256">Endoplasmic reticulum</keyword>
<evidence type="ECO:0000256" key="2">
    <source>
        <dbReference type="ARBA" id="ARBA00004922"/>
    </source>
</evidence>
<organism evidence="11 12">
    <name type="scientific">Fistulina hepatica ATCC 64428</name>
    <dbReference type="NCBI Taxonomy" id="1128425"/>
    <lineage>
        <taxon>Eukaryota</taxon>
        <taxon>Fungi</taxon>
        <taxon>Dikarya</taxon>
        <taxon>Basidiomycota</taxon>
        <taxon>Agaricomycotina</taxon>
        <taxon>Agaricomycetes</taxon>
        <taxon>Agaricomycetidae</taxon>
        <taxon>Agaricales</taxon>
        <taxon>Fistulinaceae</taxon>
        <taxon>Fistulina</taxon>
    </lineage>
</organism>
<feature type="transmembrane region" description="Helical" evidence="10">
    <location>
        <begin position="167"/>
        <end position="187"/>
    </location>
</feature>
<dbReference type="GO" id="GO:0006488">
    <property type="term" value="P:dolichol-linked oligosaccharide biosynthetic process"/>
    <property type="evidence" value="ECO:0007669"/>
    <property type="project" value="InterPro"/>
</dbReference>
<name>A0A0D7AAH6_9AGAR</name>
<gene>
    <name evidence="11" type="ORF">FISHEDRAFT_59255</name>
</gene>
<keyword evidence="4 10" id="KW-0812">Transmembrane</keyword>
<evidence type="ECO:0000256" key="1">
    <source>
        <dbReference type="ARBA" id="ARBA00004477"/>
    </source>
</evidence>
<evidence type="ECO:0000256" key="10">
    <source>
        <dbReference type="RuleBase" id="RU365067"/>
    </source>
</evidence>